<reference evidence="2 3" key="1">
    <citation type="submission" date="2019-04" db="EMBL/GenBank/DDBJ databases">
        <title>Pedobacter sp. RP-3-15 sp. nov., isolated from Arctic soil.</title>
        <authorList>
            <person name="Dahal R.H."/>
            <person name="Kim D.-U."/>
        </authorList>
    </citation>
    <scope>NUCLEOTIDE SEQUENCE [LARGE SCALE GENOMIC DNA]</scope>
    <source>
        <strain evidence="2 3">RP-3-15</strain>
    </source>
</reference>
<feature type="transmembrane region" description="Helical" evidence="1">
    <location>
        <begin position="17"/>
        <end position="37"/>
    </location>
</feature>
<accession>A0A4U1CGL6</accession>
<dbReference type="Proteomes" id="UP000307244">
    <property type="component" value="Unassembled WGS sequence"/>
</dbReference>
<organism evidence="2 3">
    <name type="scientific">Pedobacter frigoris</name>
    <dbReference type="NCBI Taxonomy" id="2571272"/>
    <lineage>
        <taxon>Bacteria</taxon>
        <taxon>Pseudomonadati</taxon>
        <taxon>Bacteroidota</taxon>
        <taxon>Sphingobacteriia</taxon>
        <taxon>Sphingobacteriales</taxon>
        <taxon>Sphingobacteriaceae</taxon>
        <taxon>Pedobacter</taxon>
    </lineage>
</organism>
<evidence type="ECO:0000313" key="3">
    <source>
        <dbReference type="Proteomes" id="UP000307244"/>
    </source>
</evidence>
<dbReference type="RefSeq" id="WP_136836115.1">
    <property type="nucleotide sequence ID" value="NZ_SWBQ01000003.1"/>
</dbReference>
<name>A0A4U1CGL6_9SPHI</name>
<proteinExistence type="predicted"/>
<dbReference type="EMBL" id="SWBQ01000003">
    <property type="protein sequence ID" value="TKC05854.1"/>
    <property type="molecule type" value="Genomic_DNA"/>
</dbReference>
<dbReference type="OrthoDB" id="762228at2"/>
<keyword evidence="3" id="KW-1185">Reference proteome</keyword>
<evidence type="ECO:0000256" key="1">
    <source>
        <dbReference type="SAM" id="Phobius"/>
    </source>
</evidence>
<sequence>MDTYRFHFNNSKKTSTILFWFFATLLTISLTAIILFVHPHQLFPTWLLLISFPLMLMAIYRLFKMASERRSAEIVSLSNEGITSSCFGSVLFSEIHSIRVPVREIGLLGGIQLDYYKKTDIDFPYLEFSIIARDGKMLNWILNEWGGLYNSKEEFSIFFNLITAITDELYQLYHPTEPYNSYLKILDEKGFWEKRG</sequence>
<keyword evidence="1" id="KW-1133">Transmembrane helix</keyword>
<feature type="transmembrane region" description="Helical" evidence="1">
    <location>
        <begin position="43"/>
        <end position="63"/>
    </location>
</feature>
<gene>
    <name evidence="2" type="ORF">FA047_10940</name>
</gene>
<keyword evidence="1" id="KW-0812">Transmembrane</keyword>
<keyword evidence="1" id="KW-0472">Membrane</keyword>
<dbReference type="AlphaFoldDB" id="A0A4U1CGL6"/>
<comment type="caution">
    <text evidence="2">The sequence shown here is derived from an EMBL/GenBank/DDBJ whole genome shotgun (WGS) entry which is preliminary data.</text>
</comment>
<protein>
    <submittedName>
        <fullName evidence="2">Uncharacterized protein</fullName>
    </submittedName>
</protein>
<evidence type="ECO:0000313" key="2">
    <source>
        <dbReference type="EMBL" id="TKC05854.1"/>
    </source>
</evidence>